<protein>
    <submittedName>
        <fullName evidence="6">FAD-binding oxidoreductase</fullName>
    </submittedName>
</protein>
<evidence type="ECO:0000256" key="3">
    <source>
        <dbReference type="ARBA" id="ARBA00022827"/>
    </source>
</evidence>
<dbReference type="Gene3D" id="3.30.465.10">
    <property type="match status" value="1"/>
</dbReference>
<dbReference type="Gene3D" id="3.30.43.10">
    <property type="entry name" value="Uridine Diphospho-n-acetylenolpyruvylglucosamine Reductase, domain 2"/>
    <property type="match status" value="1"/>
</dbReference>
<evidence type="ECO:0000256" key="2">
    <source>
        <dbReference type="ARBA" id="ARBA00022630"/>
    </source>
</evidence>
<dbReference type="InterPro" id="IPR036318">
    <property type="entry name" value="FAD-bd_PCMH-like_sf"/>
</dbReference>
<dbReference type="Gene3D" id="1.10.45.10">
    <property type="entry name" value="Vanillyl-alcohol Oxidase, Chain A, domain 4"/>
    <property type="match status" value="1"/>
</dbReference>
<feature type="domain" description="FAD-binding PCMH-type" evidence="5">
    <location>
        <begin position="86"/>
        <end position="266"/>
    </location>
</feature>
<dbReference type="Pfam" id="PF02913">
    <property type="entry name" value="FAD-oxidase_C"/>
    <property type="match status" value="1"/>
</dbReference>
<dbReference type="PROSITE" id="PS51387">
    <property type="entry name" value="FAD_PCMH"/>
    <property type="match status" value="1"/>
</dbReference>
<dbReference type="InterPro" id="IPR016171">
    <property type="entry name" value="Vanillyl_alc_oxidase_C-sub2"/>
</dbReference>
<keyword evidence="3" id="KW-0274">FAD</keyword>
<dbReference type="PANTHER" id="PTHR43716">
    <property type="entry name" value="D-2-HYDROXYGLUTARATE DEHYDROGENASE, MITOCHONDRIAL"/>
    <property type="match status" value="1"/>
</dbReference>
<evidence type="ECO:0000313" key="7">
    <source>
        <dbReference type="Proteomes" id="UP001222118"/>
    </source>
</evidence>
<dbReference type="Gene3D" id="3.30.70.2740">
    <property type="match status" value="1"/>
</dbReference>
<accession>A0ABY7YVB8</accession>
<dbReference type="Gene3D" id="3.30.70.2190">
    <property type="match status" value="1"/>
</dbReference>
<organism evidence="6 7">
    <name type="scientific">Devosia rhodophyticola</name>
    <dbReference type="NCBI Taxonomy" id="3026423"/>
    <lineage>
        <taxon>Bacteria</taxon>
        <taxon>Pseudomonadati</taxon>
        <taxon>Pseudomonadota</taxon>
        <taxon>Alphaproteobacteria</taxon>
        <taxon>Hyphomicrobiales</taxon>
        <taxon>Devosiaceae</taxon>
        <taxon>Devosia</taxon>
    </lineage>
</organism>
<reference evidence="6 7" key="1">
    <citation type="submission" date="2023-02" db="EMBL/GenBank/DDBJ databases">
        <title>Devosia chondri sp. nov., isolated from the phycosphere of marine algae.</title>
        <authorList>
            <person name="Kim J.M."/>
            <person name="Lee J.K."/>
            <person name="Choi B.J."/>
            <person name="Bayburt H."/>
            <person name="Jeon C.O."/>
        </authorList>
    </citation>
    <scope>NUCLEOTIDE SEQUENCE [LARGE SCALE GENOMIC DNA]</scope>
    <source>
        <strain evidence="6 7">G2-5</strain>
    </source>
</reference>
<dbReference type="InterPro" id="IPR006094">
    <property type="entry name" value="Oxid_FAD_bind_N"/>
</dbReference>
<dbReference type="EMBL" id="CP118247">
    <property type="protein sequence ID" value="WDR05127.1"/>
    <property type="molecule type" value="Genomic_DNA"/>
</dbReference>
<dbReference type="SUPFAM" id="SSF55103">
    <property type="entry name" value="FAD-linked oxidases, C-terminal domain"/>
    <property type="match status" value="1"/>
</dbReference>
<evidence type="ECO:0000259" key="5">
    <source>
        <dbReference type="PROSITE" id="PS51387"/>
    </source>
</evidence>
<gene>
    <name evidence="6" type="ORF">PSQ90_12610</name>
</gene>
<feature type="signal peptide" evidence="4">
    <location>
        <begin position="1"/>
        <end position="28"/>
    </location>
</feature>
<dbReference type="Proteomes" id="UP001222118">
    <property type="component" value="Chromosome"/>
</dbReference>
<name>A0ABY7YVB8_9HYPH</name>
<dbReference type="InterPro" id="IPR051264">
    <property type="entry name" value="FAD-oxidored/transferase_4"/>
</dbReference>
<dbReference type="InterPro" id="IPR016164">
    <property type="entry name" value="FAD-linked_Oxase-like_C"/>
</dbReference>
<dbReference type="InterPro" id="IPR016167">
    <property type="entry name" value="FAD-bd_PCMH_sub1"/>
</dbReference>
<dbReference type="SUPFAM" id="SSF56176">
    <property type="entry name" value="FAD-binding/transporter-associated domain-like"/>
    <property type="match status" value="1"/>
</dbReference>
<dbReference type="Pfam" id="PF01565">
    <property type="entry name" value="FAD_binding_4"/>
    <property type="match status" value="1"/>
</dbReference>
<feature type="chain" id="PRO_5047116329" evidence="4">
    <location>
        <begin position="29"/>
        <end position="517"/>
    </location>
</feature>
<dbReference type="InterPro" id="IPR016169">
    <property type="entry name" value="FAD-bd_PCMH_sub2"/>
</dbReference>
<keyword evidence="4" id="KW-0732">Signal</keyword>
<dbReference type="PANTHER" id="PTHR43716:SF2">
    <property type="entry name" value="BLL6224 PROTEIN"/>
    <property type="match status" value="1"/>
</dbReference>
<dbReference type="InterPro" id="IPR004113">
    <property type="entry name" value="FAD-bd_oxidored_4_C"/>
</dbReference>
<comment type="similarity">
    <text evidence="1">Belongs to the FAD-binding oxidoreductase/transferase type 4 family.</text>
</comment>
<keyword evidence="7" id="KW-1185">Reference proteome</keyword>
<proteinExistence type="inferred from homology"/>
<evidence type="ECO:0000256" key="1">
    <source>
        <dbReference type="ARBA" id="ARBA00008000"/>
    </source>
</evidence>
<evidence type="ECO:0000256" key="4">
    <source>
        <dbReference type="SAM" id="SignalP"/>
    </source>
</evidence>
<keyword evidence="2" id="KW-0285">Flavoprotein</keyword>
<sequence length="517" mass="54804">MIKPRLPAIKPLAIVNSSFLFVSLVPQAAQTGKVSLFPIPVGDYGAPMSLPTSQIVDALTRITGAAHLITAPEQMGPYLNEPRKRFHQPALAVVLPGTVAEVQAIARFANTSGVALIPQGGNTGLVGAQVPLSGHEVIISLSRLNGVRHIDVAAGTMTVEAGLILEEAHNAAEAEGAMFPLWIASQGSARIGGVLSSNAGGVNVLAYGNARELCMGVEAVLADGRLYNGLNSLKKDNTGYDLKDLLIGAEGTLGIITAATLKIFAQPEDYETALVSLKSPEAALTLFQAMRERTGARLNAFELIPWIGLDIQLRHNMLDADPTADTSPWYGLIEVSRMKGGPTGTLQAALETAFEQEWITNAVLAESLADRARMWAFREQMSECQSREGASIKHDVSVPIANVPALIVEGTQAVENLVPGIRAVPFGHMGDGNIHFNFSQPVGADPKTFMAGADPVHAAIYEIVLKLGGSVSAEHGIGQLKTELLKQVKDPVALEMMHAIKQALDPNNILNPGKMLT</sequence>
<evidence type="ECO:0000313" key="6">
    <source>
        <dbReference type="EMBL" id="WDR05127.1"/>
    </source>
</evidence>
<dbReference type="InterPro" id="IPR016166">
    <property type="entry name" value="FAD-bd_PCMH"/>
</dbReference>